<sequence>MSPLPVCRPRRERRRPTGTAALVVLIVTVMAVVLGLNGTASAVTSKPGTTKPAATASPKAKPRVSAAVTPGTDCAAARDDDYASGPATGTFAAAGNAVCLTLPTATGNGLYLVNEPPSGGVTPEMTVFDSQGAQQCDTTYAFSVCKLTGTAPFQVVLTAPDAGAYRVTIQRTGDTSGCTAWPQSAFGGSWGVQVPLTADQQTACLAIGADQHSTAELFDFTNTTNQLNASVQLYDRAGDKVCATLGGSTAACQFTPGTAYAALLVGTGTADTYKVVRRDVSPTANCAAPSSLTVGGPSTTYSFTSALDSRCLRVTAATTDKLWFSARTPAAADGAGAMLGVVDASGKLVCRQGGISCRATGSTSYVVFVLASGFAGTPITAHVDTWRIGTSSGWASQCTAHVVSPDGFSLRSGTFTESATAYCAVIQMQPSQDFEVYGTHSSTTTATPWVSLLSNTRYSGTYVDYAYQCNGDNVGTFSFNCLTTSSADAGQYALVVTPAQADTPVEYSMQGVCQQGCSTPPKQAALTSVSPASGPTGTENQVVLHGANLTLGTQVELASDYTTASAYPSEPVSVSPDGTSLTVRISTYDVAPGTYDVVIPGTGYAPGTYLTGAYTVTAAPAATPGRLAPITPTRFLDTRNGTGAPKQRVGAGGVVKLKVTGVHGVPTSGVTAVVMNVTVVAPTTSGYVTVYPDGQTPPSVSNINFAAKETIPNLVTVPVVNGTVDLRNAHGTVDLVADVSGYYAAGSTGSALTPLAPTRFLDTRNGTGAPKQRVGAGGVVKLKVTGVHGVPTSGVSAVVMNVTAVKPSTSGYVTVYPNGKPVPAVSNLNFTTGETIPNLVIVPVIDGTVDLRNASGTVDLVADVTGWFSSAGSTFTSSGPVRLLDTRSGLGARIGTVGPGGIVSLQVGGVDGVPSSGVTAVVLNVTVTGPTAGSYLTVYPHGRPLPAVSNLNFTTGETISNLVVVPVVDGRVTFANHAGDVHVVADLNGYFSS</sequence>
<protein>
    <recommendedName>
        <fullName evidence="5">IPT/TIG domain-containing protein</fullName>
    </recommendedName>
</protein>
<proteinExistence type="predicted"/>
<keyword evidence="2" id="KW-0472">Membrane</keyword>
<dbReference type="Proteomes" id="UP001183824">
    <property type="component" value="Unassembled WGS sequence"/>
</dbReference>
<evidence type="ECO:0000313" key="3">
    <source>
        <dbReference type="EMBL" id="MDT0484536.1"/>
    </source>
</evidence>
<keyword evidence="2" id="KW-1133">Transmembrane helix</keyword>
<feature type="compositionally biased region" description="Low complexity" evidence="1">
    <location>
        <begin position="44"/>
        <end position="59"/>
    </location>
</feature>
<dbReference type="EMBL" id="JAVREZ010000012">
    <property type="protein sequence ID" value="MDT0484536.1"/>
    <property type="molecule type" value="Genomic_DNA"/>
</dbReference>
<evidence type="ECO:0008006" key="5">
    <source>
        <dbReference type="Google" id="ProtNLM"/>
    </source>
</evidence>
<dbReference type="RefSeq" id="WP_311717391.1">
    <property type="nucleotide sequence ID" value="NZ_JAVREZ010000012.1"/>
</dbReference>
<comment type="caution">
    <text evidence="3">The sequence shown here is derived from an EMBL/GenBank/DDBJ whole genome shotgun (WGS) entry which is preliminary data.</text>
</comment>
<evidence type="ECO:0000313" key="4">
    <source>
        <dbReference type="Proteomes" id="UP001183824"/>
    </source>
</evidence>
<reference evidence="4" key="1">
    <citation type="submission" date="2023-07" db="EMBL/GenBank/DDBJ databases">
        <title>30 novel species of actinomycetes from the DSMZ collection.</title>
        <authorList>
            <person name="Nouioui I."/>
        </authorList>
    </citation>
    <scope>NUCLEOTIDE SEQUENCE [LARGE SCALE GENOMIC DNA]</scope>
    <source>
        <strain evidence="4">DSM 41640</strain>
    </source>
</reference>
<evidence type="ECO:0000256" key="1">
    <source>
        <dbReference type="SAM" id="MobiDB-lite"/>
    </source>
</evidence>
<evidence type="ECO:0000256" key="2">
    <source>
        <dbReference type="SAM" id="Phobius"/>
    </source>
</evidence>
<keyword evidence="4" id="KW-1185">Reference proteome</keyword>
<name>A0ABU2VG24_9ACTN</name>
<keyword evidence="2" id="KW-0812">Transmembrane</keyword>
<accession>A0ABU2VG24</accession>
<feature type="region of interest" description="Disordered" evidence="1">
    <location>
        <begin position="41"/>
        <end position="61"/>
    </location>
</feature>
<gene>
    <name evidence="3" type="ORF">RNB18_30775</name>
</gene>
<feature type="transmembrane region" description="Helical" evidence="2">
    <location>
        <begin position="20"/>
        <end position="40"/>
    </location>
</feature>
<organism evidence="3 4">
    <name type="scientific">Streptomyces doebereineriae</name>
    <dbReference type="NCBI Taxonomy" id="3075528"/>
    <lineage>
        <taxon>Bacteria</taxon>
        <taxon>Bacillati</taxon>
        <taxon>Actinomycetota</taxon>
        <taxon>Actinomycetes</taxon>
        <taxon>Kitasatosporales</taxon>
        <taxon>Streptomycetaceae</taxon>
        <taxon>Streptomyces</taxon>
    </lineage>
</organism>